<evidence type="ECO:0000256" key="26">
    <source>
        <dbReference type="ARBA" id="ARBA00051903"/>
    </source>
</evidence>
<accession>A0A2G8JHI3</accession>
<keyword evidence="10" id="KW-0809">Transit peptide</keyword>
<keyword evidence="8 27" id="KW-0274">FAD</keyword>
<dbReference type="GO" id="GO:0006631">
    <property type="term" value="P:fatty acid metabolic process"/>
    <property type="evidence" value="ECO:0007669"/>
    <property type="project" value="UniProtKB-KW"/>
</dbReference>
<evidence type="ECO:0000256" key="15">
    <source>
        <dbReference type="ARBA" id="ARBA00037895"/>
    </source>
</evidence>
<comment type="catalytic activity">
    <reaction evidence="24">
        <text>hexanoyl-CoA + oxidized [electron-transfer flavoprotein] + H(+) = (2E)-hexenoyl-CoA + reduced [electron-transfer flavoprotein]</text>
        <dbReference type="Rhea" id="RHEA:43464"/>
        <dbReference type="Rhea" id="RHEA-COMP:10685"/>
        <dbReference type="Rhea" id="RHEA-COMP:10686"/>
        <dbReference type="ChEBI" id="CHEBI:15378"/>
        <dbReference type="ChEBI" id="CHEBI:57692"/>
        <dbReference type="ChEBI" id="CHEBI:58307"/>
        <dbReference type="ChEBI" id="CHEBI:62077"/>
        <dbReference type="ChEBI" id="CHEBI:62620"/>
    </reaction>
    <physiologicalReaction direction="left-to-right" evidence="24">
        <dbReference type="Rhea" id="RHEA:43465"/>
    </physiologicalReaction>
</comment>
<dbReference type="Gene3D" id="2.40.110.10">
    <property type="entry name" value="Butyryl-CoA Dehydrogenase, subunit A, domain 2"/>
    <property type="match status" value="1"/>
</dbReference>
<evidence type="ECO:0000256" key="13">
    <source>
        <dbReference type="ARBA" id="ARBA00023098"/>
    </source>
</evidence>
<evidence type="ECO:0000256" key="9">
    <source>
        <dbReference type="ARBA" id="ARBA00022832"/>
    </source>
</evidence>
<evidence type="ECO:0000256" key="25">
    <source>
        <dbReference type="ARBA" id="ARBA00049552"/>
    </source>
</evidence>
<evidence type="ECO:0000256" key="17">
    <source>
        <dbReference type="ARBA" id="ARBA00039850"/>
    </source>
</evidence>
<dbReference type="GO" id="GO:0003853">
    <property type="term" value="F:short-chain 2-methyl fatty acyl-CoA dehydrogenase activity"/>
    <property type="evidence" value="ECO:0007669"/>
    <property type="project" value="UniProtKB-EC"/>
</dbReference>
<keyword evidence="13" id="KW-0443">Lipid metabolism</keyword>
<keyword evidence="14" id="KW-0496">Mitochondrion</keyword>
<dbReference type="SUPFAM" id="SSF47203">
    <property type="entry name" value="Acyl-CoA dehydrogenase C-terminal domain-like"/>
    <property type="match status" value="1"/>
</dbReference>
<dbReference type="InterPro" id="IPR009075">
    <property type="entry name" value="AcylCo_DH/oxidase_C"/>
</dbReference>
<comment type="similarity">
    <text evidence="4 27">Belongs to the acyl-CoA dehydrogenase family.</text>
</comment>
<evidence type="ECO:0000256" key="21">
    <source>
        <dbReference type="ARBA" id="ARBA00048307"/>
    </source>
</evidence>
<name>A0A2G8JHI3_STIJA</name>
<dbReference type="OrthoDB" id="10262177at2759"/>
<comment type="cofactor">
    <cofactor evidence="1 27">
        <name>FAD</name>
        <dbReference type="ChEBI" id="CHEBI:57692"/>
    </cofactor>
</comment>
<dbReference type="InterPro" id="IPR006091">
    <property type="entry name" value="Acyl-CoA_Oxase/DH_mid-dom"/>
</dbReference>
<evidence type="ECO:0000256" key="14">
    <source>
        <dbReference type="ARBA" id="ARBA00023128"/>
    </source>
</evidence>
<reference evidence="31 32" key="1">
    <citation type="journal article" date="2017" name="PLoS Biol.">
        <title>The sea cucumber genome provides insights into morphological evolution and visceral regeneration.</title>
        <authorList>
            <person name="Zhang X."/>
            <person name="Sun L."/>
            <person name="Yuan J."/>
            <person name="Sun Y."/>
            <person name="Gao Y."/>
            <person name="Zhang L."/>
            <person name="Li S."/>
            <person name="Dai H."/>
            <person name="Hamel J.F."/>
            <person name="Liu C."/>
            <person name="Yu Y."/>
            <person name="Liu S."/>
            <person name="Lin W."/>
            <person name="Guo K."/>
            <person name="Jin S."/>
            <person name="Xu P."/>
            <person name="Storey K.B."/>
            <person name="Huan P."/>
            <person name="Zhang T."/>
            <person name="Zhou Y."/>
            <person name="Zhang J."/>
            <person name="Lin C."/>
            <person name="Li X."/>
            <person name="Xing L."/>
            <person name="Huo D."/>
            <person name="Sun M."/>
            <person name="Wang L."/>
            <person name="Mercier A."/>
            <person name="Li F."/>
            <person name="Yang H."/>
            <person name="Xiang J."/>
        </authorList>
    </citation>
    <scope>NUCLEOTIDE SEQUENCE [LARGE SCALE GENOMIC DNA]</scope>
    <source>
        <strain evidence="31">Shaxun</strain>
        <tissue evidence="31">Muscle</tissue>
    </source>
</reference>
<feature type="domain" description="Acyl-CoA dehydrogenase/oxidase N-terminal" evidence="30">
    <location>
        <begin position="98"/>
        <end position="209"/>
    </location>
</feature>
<evidence type="ECO:0000259" key="30">
    <source>
        <dbReference type="Pfam" id="PF02771"/>
    </source>
</evidence>
<dbReference type="InterPro" id="IPR009100">
    <property type="entry name" value="AcylCoA_DH/oxidase_NM_dom_sf"/>
</dbReference>
<evidence type="ECO:0000256" key="1">
    <source>
        <dbReference type="ARBA" id="ARBA00001974"/>
    </source>
</evidence>
<feature type="domain" description="Acyl-CoA oxidase/dehydrogenase middle" evidence="29">
    <location>
        <begin position="213"/>
        <end position="308"/>
    </location>
</feature>
<evidence type="ECO:0000256" key="22">
    <source>
        <dbReference type="ARBA" id="ARBA00048592"/>
    </source>
</evidence>
<sequence length="476" mass="52801">MLVMKQADMKFTQHEFHHANRNQAHRDKSNSPISHIFTTATPCPQASDYGLRAANRLTLPLNRPYHAIRHTQKIRTLSTVPQPEYSLEGVVPAVTQLSEEEQMMKDAAAKFAREQIGPLVRQMDERKETDMGVIKGLFENGFMGIEVEEEYGGPQSTFFITNLIIEEIAKVDPSISVCCDIHNTLIALIFRRYASEELKRKYLPKLVSESVGSFCLSEAGAGTDAFALKTTARKEGDHYILNGSKLWISNASFAGVFIVFANADLDKGYKGITCFVVDADTPGLTVEKPEDKLGLRASPTCPITFTDCKIPETNVIGNVGEGYKIAIGSLNEGRIGIGAQMLGLAQGAFDCTFPYVLERRQFDKSIYEFQAVQHMVANLATKLEIARVLVYNAARLKENGLPFIKQASMAKYMAGEVATEVTSRCIELMGGVGFTTAYPLEKFYRDCKIGCIYEGTANIQLNTIAKELHREYLKGQ</sequence>
<feature type="domain" description="Acyl-CoA dehydrogenase/oxidase C-terminal" evidence="28">
    <location>
        <begin position="320"/>
        <end position="468"/>
    </location>
</feature>
<keyword evidence="12 27" id="KW-0560">Oxidoreductase</keyword>
<dbReference type="Gene3D" id="1.20.140.10">
    <property type="entry name" value="Butyryl-CoA Dehydrogenase, subunit A, domain 3"/>
    <property type="match status" value="1"/>
</dbReference>
<evidence type="ECO:0000256" key="5">
    <source>
        <dbReference type="ARBA" id="ARBA00011881"/>
    </source>
</evidence>
<dbReference type="FunFam" id="2.40.110.10:FF:000001">
    <property type="entry name" value="Acyl-CoA dehydrogenase, mitochondrial"/>
    <property type="match status" value="1"/>
</dbReference>
<dbReference type="Gene3D" id="1.10.540.10">
    <property type="entry name" value="Acyl-CoA dehydrogenase/oxidase, N-terminal domain"/>
    <property type="match status" value="1"/>
</dbReference>
<evidence type="ECO:0000256" key="20">
    <source>
        <dbReference type="ARBA" id="ARBA00048235"/>
    </source>
</evidence>
<evidence type="ECO:0000256" key="12">
    <source>
        <dbReference type="ARBA" id="ARBA00023002"/>
    </source>
</evidence>
<dbReference type="InterPro" id="IPR037069">
    <property type="entry name" value="AcylCoA_DH/ox_N_sf"/>
</dbReference>
<evidence type="ECO:0000259" key="29">
    <source>
        <dbReference type="Pfam" id="PF02770"/>
    </source>
</evidence>
<evidence type="ECO:0000313" key="32">
    <source>
        <dbReference type="Proteomes" id="UP000230750"/>
    </source>
</evidence>
<dbReference type="InterPro" id="IPR046373">
    <property type="entry name" value="Acyl-CoA_Oxase/DH_mid-dom_sf"/>
</dbReference>
<comment type="subunit">
    <text evidence="5">Homotetramer.</text>
</comment>
<comment type="pathway">
    <text evidence="15">Amino-acid degradation; L-isoleucine degradation.</text>
</comment>
<evidence type="ECO:0000256" key="16">
    <source>
        <dbReference type="ARBA" id="ARBA00039036"/>
    </source>
</evidence>
<evidence type="ECO:0000256" key="18">
    <source>
        <dbReference type="ARBA" id="ARBA00041537"/>
    </source>
</evidence>
<evidence type="ECO:0000256" key="24">
    <source>
        <dbReference type="ARBA" id="ARBA00049192"/>
    </source>
</evidence>
<gene>
    <name evidence="31" type="ORF">BSL78_27967</name>
</gene>
<dbReference type="FunFam" id="1.20.140.10:FF:000002">
    <property type="entry name" value="Acyl-CoA dehydrogenase short/branched chain"/>
    <property type="match status" value="1"/>
</dbReference>
<proteinExistence type="inferred from homology"/>
<dbReference type="AlphaFoldDB" id="A0A2G8JHI3"/>
<evidence type="ECO:0000256" key="7">
    <source>
        <dbReference type="ARBA" id="ARBA00022630"/>
    </source>
</evidence>
<keyword evidence="11" id="KW-0007">Acetylation</keyword>
<dbReference type="EMBL" id="MRZV01001957">
    <property type="protein sequence ID" value="PIK35210.1"/>
    <property type="molecule type" value="Genomic_DNA"/>
</dbReference>
<dbReference type="PANTHER" id="PTHR43884">
    <property type="entry name" value="ACYL-COA DEHYDROGENASE"/>
    <property type="match status" value="1"/>
</dbReference>
<comment type="catalytic activity">
    <reaction evidence="22">
        <text>(2R)-2-methylbutanoyl-CoA + oxidized [electron-transfer flavoprotein] + H(+) = ethylacryloyl-CoA + reduced [electron-transfer flavoprotein]</text>
        <dbReference type="Rhea" id="RHEA:65296"/>
        <dbReference type="Rhea" id="RHEA-COMP:10685"/>
        <dbReference type="Rhea" id="RHEA-COMP:10686"/>
        <dbReference type="ChEBI" id="CHEBI:15378"/>
        <dbReference type="ChEBI" id="CHEBI:57692"/>
        <dbReference type="ChEBI" id="CHEBI:58307"/>
        <dbReference type="ChEBI" id="CHEBI:156439"/>
        <dbReference type="ChEBI" id="CHEBI:156440"/>
    </reaction>
    <physiologicalReaction direction="left-to-right" evidence="22">
        <dbReference type="Rhea" id="RHEA:65297"/>
    </physiologicalReaction>
</comment>
<dbReference type="InterPro" id="IPR006089">
    <property type="entry name" value="Acyl-CoA_DH_CS"/>
</dbReference>
<evidence type="ECO:0000256" key="10">
    <source>
        <dbReference type="ARBA" id="ARBA00022946"/>
    </source>
</evidence>
<dbReference type="Pfam" id="PF02771">
    <property type="entry name" value="Acyl-CoA_dh_N"/>
    <property type="match status" value="1"/>
</dbReference>
<evidence type="ECO:0000313" key="31">
    <source>
        <dbReference type="EMBL" id="PIK35210.1"/>
    </source>
</evidence>
<comment type="catalytic activity">
    <reaction evidence="25">
        <text>(2S)-2-methylbutanoyl-CoA + oxidized [electron-transfer flavoprotein] + H(+) = (2E)-2-methylbut-2-enoyl-CoA + reduced [electron-transfer flavoprotein]</text>
        <dbReference type="Rhea" id="RHEA:48256"/>
        <dbReference type="Rhea" id="RHEA-COMP:10685"/>
        <dbReference type="Rhea" id="RHEA-COMP:10686"/>
        <dbReference type="ChEBI" id="CHEBI:15378"/>
        <dbReference type="ChEBI" id="CHEBI:57337"/>
        <dbReference type="ChEBI" id="CHEBI:57692"/>
        <dbReference type="ChEBI" id="CHEBI:58307"/>
        <dbReference type="ChEBI" id="CHEBI:88166"/>
    </reaction>
    <physiologicalReaction direction="left-to-right" evidence="25">
        <dbReference type="Rhea" id="RHEA:48257"/>
    </physiologicalReaction>
</comment>
<evidence type="ECO:0000256" key="8">
    <source>
        <dbReference type="ARBA" id="ARBA00022827"/>
    </source>
</evidence>
<evidence type="ECO:0000259" key="28">
    <source>
        <dbReference type="Pfam" id="PF00441"/>
    </source>
</evidence>
<comment type="catalytic activity">
    <reaction evidence="20">
        <text>2-methylbutanoyl-CoA + oxidized [electron-transfer flavoprotein] + H(+) = (2E)-2-methylbut-2-enoyl-CoA + reduced [electron-transfer flavoprotein]</text>
        <dbReference type="Rhea" id="RHEA:43780"/>
        <dbReference type="Rhea" id="RHEA-COMP:10685"/>
        <dbReference type="Rhea" id="RHEA-COMP:10686"/>
        <dbReference type="ChEBI" id="CHEBI:15378"/>
        <dbReference type="ChEBI" id="CHEBI:57336"/>
        <dbReference type="ChEBI" id="CHEBI:57337"/>
        <dbReference type="ChEBI" id="CHEBI:57692"/>
        <dbReference type="ChEBI" id="CHEBI:58307"/>
        <dbReference type="EC" id="1.3.8.5"/>
    </reaction>
    <physiologicalReaction direction="left-to-right" evidence="20">
        <dbReference type="Rhea" id="RHEA:43781"/>
    </physiologicalReaction>
</comment>
<comment type="pathway">
    <text evidence="3">Lipid metabolism; mitochondrial fatty acid beta-oxidation.</text>
</comment>
<dbReference type="Pfam" id="PF02770">
    <property type="entry name" value="Acyl-CoA_dh_M"/>
    <property type="match status" value="1"/>
</dbReference>
<dbReference type="GO" id="GO:0046395">
    <property type="term" value="P:carboxylic acid catabolic process"/>
    <property type="evidence" value="ECO:0007669"/>
    <property type="project" value="UniProtKB-ARBA"/>
</dbReference>
<evidence type="ECO:0000256" key="23">
    <source>
        <dbReference type="ARBA" id="ARBA00049096"/>
    </source>
</evidence>
<dbReference type="FunFam" id="1.10.540.10:FF:000012">
    <property type="entry name" value="Acyl-CoA dehydrogenase short/branched chain"/>
    <property type="match status" value="1"/>
</dbReference>
<dbReference type="GO" id="GO:0005759">
    <property type="term" value="C:mitochondrial matrix"/>
    <property type="evidence" value="ECO:0007669"/>
    <property type="project" value="UniProtKB-SubCell"/>
</dbReference>
<dbReference type="PANTHER" id="PTHR43884:SF1">
    <property type="entry name" value="SHORT_BRANCHED CHAIN SPECIFIC ACYL-COA DEHYDROGENASE, MITOCHONDRIAL"/>
    <property type="match status" value="1"/>
</dbReference>
<evidence type="ECO:0000256" key="2">
    <source>
        <dbReference type="ARBA" id="ARBA00004305"/>
    </source>
</evidence>
<dbReference type="CDD" id="cd01158">
    <property type="entry name" value="SCAD_SBCAD"/>
    <property type="match status" value="1"/>
</dbReference>
<evidence type="ECO:0000256" key="4">
    <source>
        <dbReference type="ARBA" id="ARBA00009347"/>
    </source>
</evidence>
<dbReference type="PROSITE" id="PS00072">
    <property type="entry name" value="ACYL_COA_DH_1"/>
    <property type="match status" value="1"/>
</dbReference>
<comment type="catalytic activity">
    <reaction evidence="26">
        <text>2-methylpropanoyl-CoA + oxidized [electron-transfer flavoprotein] + H(+) = 2-methylpropenoyl-CoA + reduced [electron-transfer flavoprotein]</text>
        <dbReference type="Rhea" id="RHEA:44180"/>
        <dbReference type="Rhea" id="RHEA-COMP:10685"/>
        <dbReference type="Rhea" id="RHEA-COMP:10686"/>
        <dbReference type="ChEBI" id="CHEBI:15378"/>
        <dbReference type="ChEBI" id="CHEBI:57338"/>
        <dbReference type="ChEBI" id="CHEBI:57692"/>
        <dbReference type="ChEBI" id="CHEBI:58307"/>
        <dbReference type="ChEBI" id="CHEBI:62500"/>
    </reaction>
    <physiologicalReaction direction="left-to-right" evidence="26">
        <dbReference type="Rhea" id="RHEA:44181"/>
    </physiologicalReaction>
</comment>
<keyword evidence="9" id="KW-0276">Fatty acid metabolism</keyword>
<dbReference type="InterPro" id="IPR036250">
    <property type="entry name" value="AcylCo_DH-like_C"/>
</dbReference>
<dbReference type="Pfam" id="PF00441">
    <property type="entry name" value="Acyl-CoA_dh_1"/>
    <property type="match status" value="1"/>
</dbReference>
<comment type="caution">
    <text evidence="31">The sequence shown here is derived from an EMBL/GenBank/DDBJ whole genome shotgun (WGS) entry which is preliminary data.</text>
</comment>
<dbReference type="GO" id="GO:0050660">
    <property type="term" value="F:flavin adenine dinucleotide binding"/>
    <property type="evidence" value="ECO:0007669"/>
    <property type="project" value="InterPro"/>
</dbReference>
<comment type="catalytic activity">
    <reaction evidence="23">
        <text>butanoyl-CoA + oxidized [electron-transfer flavoprotein] + H(+) = (2E)-butenoyl-CoA + reduced [electron-transfer flavoprotein]</text>
        <dbReference type="Rhea" id="RHEA:24004"/>
        <dbReference type="Rhea" id="RHEA-COMP:10685"/>
        <dbReference type="Rhea" id="RHEA-COMP:10686"/>
        <dbReference type="ChEBI" id="CHEBI:15378"/>
        <dbReference type="ChEBI" id="CHEBI:57332"/>
        <dbReference type="ChEBI" id="CHEBI:57371"/>
        <dbReference type="ChEBI" id="CHEBI:57692"/>
        <dbReference type="ChEBI" id="CHEBI:58307"/>
    </reaction>
    <physiologicalReaction direction="left-to-right" evidence="23">
        <dbReference type="Rhea" id="RHEA:24005"/>
    </physiologicalReaction>
</comment>
<keyword evidence="32" id="KW-1185">Reference proteome</keyword>
<keyword evidence="7 27" id="KW-0285">Flavoprotein</keyword>
<organism evidence="31 32">
    <name type="scientific">Stichopus japonicus</name>
    <name type="common">Sea cucumber</name>
    <dbReference type="NCBI Taxonomy" id="307972"/>
    <lineage>
        <taxon>Eukaryota</taxon>
        <taxon>Metazoa</taxon>
        <taxon>Echinodermata</taxon>
        <taxon>Eleutherozoa</taxon>
        <taxon>Echinozoa</taxon>
        <taxon>Holothuroidea</taxon>
        <taxon>Aspidochirotacea</taxon>
        <taxon>Aspidochirotida</taxon>
        <taxon>Stichopodidae</taxon>
        <taxon>Apostichopus</taxon>
    </lineage>
</organism>
<dbReference type="InterPro" id="IPR013786">
    <property type="entry name" value="AcylCoA_DH/ox_N"/>
</dbReference>
<evidence type="ECO:0000256" key="11">
    <source>
        <dbReference type="ARBA" id="ARBA00022990"/>
    </source>
</evidence>
<comment type="catalytic activity">
    <reaction evidence="21">
        <text>valproyl-CoA + oxidized [electron-transfer flavoprotein] + H(+) = (2E)-2-propylpent-2-enoyl-CoA + reduced [electron-transfer flavoprotein]</text>
        <dbReference type="Rhea" id="RHEA:65344"/>
        <dbReference type="Rhea" id="RHEA-COMP:10685"/>
        <dbReference type="Rhea" id="RHEA-COMP:10686"/>
        <dbReference type="ChEBI" id="CHEBI:15378"/>
        <dbReference type="ChEBI" id="CHEBI:57692"/>
        <dbReference type="ChEBI" id="CHEBI:58307"/>
        <dbReference type="ChEBI" id="CHEBI:156457"/>
        <dbReference type="ChEBI" id="CHEBI:156458"/>
    </reaction>
    <physiologicalReaction direction="left-to-right" evidence="21">
        <dbReference type="Rhea" id="RHEA:65345"/>
    </physiologicalReaction>
</comment>
<evidence type="ECO:0000256" key="19">
    <source>
        <dbReference type="ARBA" id="ARBA00042821"/>
    </source>
</evidence>
<protein>
    <recommendedName>
        <fullName evidence="17">Short/branched chain specific acyl-CoA dehydrogenase, mitochondrial</fullName>
        <ecNumber evidence="16">1.3.8.5</ecNumber>
    </recommendedName>
    <alternativeName>
        <fullName evidence="19">2-methyl branched chain acyl-CoA dehydrogenase</fullName>
    </alternativeName>
    <alternativeName>
        <fullName evidence="18">2-methylbutyryl-coenzyme A dehydrogenase</fullName>
    </alternativeName>
</protein>
<comment type="subcellular location">
    <subcellularLocation>
        <location evidence="2">Mitochondrion matrix</location>
    </subcellularLocation>
</comment>
<keyword evidence="6" id="KW-0597">Phosphoprotein</keyword>
<dbReference type="STRING" id="307972.A0A2G8JHI3"/>
<evidence type="ECO:0000256" key="6">
    <source>
        <dbReference type="ARBA" id="ARBA00022553"/>
    </source>
</evidence>
<dbReference type="Proteomes" id="UP000230750">
    <property type="component" value="Unassembled WGS sequence"/>
</dbReference>
<evidence type="ECO:0000256" key="3">
    <source>
        <dbReference type="ARBA" id="ARBA00005198"/>
    </source>
</evidence>
<dbReference type="EC" id="1.3.8.5" evidence="16"/>
<evidence type="ECO:0000256" key="27">
    <source>
        <dbReference type="RuleBase" id="RU362125"/>
    </source>
</evidence>
<dbReference type="SUPFAM" id="SSF56645">
    <property type="entry name" value="Acyl-CoA dehydrogenase NM domain-like"/>
    <property type="match status" value="1"/>
</dbReference>